<reference evidence="2" key="1">
    <citation type="journal article" date="2019" name="Int. J. Syst. Evol. Microbiol.">
        <title>The Global Catalogue of Microorganisms (GCM) 10K type strain sequencing project: providing services to taxonomists for standard genome sequencing and annotation.</title>
        <authorList>
            <consortium name="The Broad Institute Genomics Platform"/>
            <consortium name="The Broad Institute Genome Sequencing Center for Infectious Disease"/>
            <person name="Wu L."/>
            <person name="Ma J."/>
        </authorList>
    </citation>
    <scope>NUCLEOTIDE SEQUENCE [LARGE SCALE GENOMIC DNA]</scope>
    <source>
        <strain evidence="2">KCTC 52298</strain>
    </source>
</reference>
<name>A0ABW5L9J9_9SPHI</name>
<evidence type="ECO:0000313" key="2">
    <source>
        <dbReference type="Proteomes" id="UP001597440"/>
    </source>
</evidence>
<dbReference type="PROSITE" id="PS51257">
    <property type="entry name" value="PROKAR_LIPOPROTEIN"/>
    <property type="match status" value="1"/>
</dbReference>
<evidence type="ECO:0000313" key="1">
    <source>
        <dbReference type="EMBL" id="MFD2556745.1"/>
    </source>
</evidence>
<sequence>MNSNIKLVILALVLGLVSCSKEEVTILPDYDKNWLIVEEDPNDATTQARFAFFKETGVPIYINDTIGTQERIDVFGKAFTHYEVLSLNYSLSTPAVGASPLVMNVKYLDENNLPAALAFLKSEVIPLVPATVHIPSVLLVESFWSNAFGNYAFKGFNTVLIGEVSKIATMDSATKAKYKGAILRSIFTNAVLAEKYEATLEKFYNVSRRFVPTRDAYNIYIPQLPTFVAGLPAGVTATPQAIGFLGADGRNSYYTPMSTWMDVSLYLDAIFGSTPEQFSAQYGSYEAIMRKHDYIKQILTDLGVNL</sequence>
<accession>A0ABW5L9J9</accession>
<dbReference type="EMBL" id="JBHULD010000025">
    <property type="protein sequence ID" value="MFD2556745.1"/>
    <property type="molecule type" value="Genomic_DNA"/>
</dbReference>
<proteinExistence type="predicted"/>
<comment type="caution">
    <text evidence="1">The sequence shown here is derived from an EMBL/GenBank/DDBJ whole genome shotgun (WGS) entry which is preliminary data.</text>
</comment>
<evidence type="ECO:0008006" key="3">
    <source>
        <dbReference type="Google" id="ProtNLM"/>
    </source>
</evidence>
<gene>
    <name evidence="1" type="ORF">ACFSQW_20320</name>
</gene>
<organism evidence="1 2">
    <name type="scientific">Sphingobacterium tabacisoli</name>
    <dbReference type="NCBI Taxonomy" id="2044855"/>
    <lineage>
        <taxon>Bacteria</taxon>
        <taxon>Pseudomonadati</taxon>
        <taxon>Bacteroidota</taxon>
        <taxon>Sphingobacteriia</taxon>
        <taxon>Sphingobacteriales</taxon>
        <taxon>Sphingobacteriaceae</taxon>
        <taxon>Sphingobacterium</taxon>
    </lineage>
</organism>
<dbReference type="RefSeq" id="WP_210354845.1">
    <property type="nucleotide sequence ID" value="NZ_JAEQMU010000002.1"/>
</dbReference>
<dbReference type="Proteomes" id="UP001597440">
    <property type="component" value="Unassembled WGS sequence"/>
</dbReference>
<protein>
    <recommendedName>
        <fullName evidence="3">DUF4843 domain-containing protein</fullName>
    </recommendedName>
</protein>
<keyword evidence="2" id="KW-1185">Reference proteome</keyword>